<evidence type="ECO:0000256" key="2">
    <source>
        <dbReference type="ARBA" id="ARBA00022670"/>
    </source>
</evidence>
<evidence type="ECO:0000313" key="9">
    <source>
        <dbReference type="EMBL" id="CAK9308929.1"/>
    </source>
</evidence>
<dbReference type="Gene3D" id="3.40.390.10">
    <property type="entry name" value="Collagenase (Catalytic Domain)"/>
    <property type="match status" value="1"/>
</dbReference>
<dbReference type="InterPro" id="IPR002477">
    <property type="entry name" value="Peptidoglycan-bd-like"/>
</dbReference>
<dbReference type="InterPro" id="IPR006026">
    <property type="entry name" value="Peptidase_Metallo"/>
</dbReference>
<dbReference type="SMART" id="SM00235">
    <property type="entry name" value="ZnMc"/>
    <property type="match status" value="1"/>
</dbReference>
<dbReference type="InterPro" id="IPR024079">
    <property type="entry name" value="MetalloPept_cat_dom_sf"/>
</dbReference>
<dbReference type="EMBL" id="OZ021735">
    <property type="protein sequence ID" value="CAK9308929.1"/>
    <property type="molecule type" value="Genomic_DNA"/>
</dbReference>
<name>A0ABP0XL91_9ROSI</name>
<dbReference type="InterPro" id="IPR036365">
    <property type="entry name" value="PGBD-like_sf"/>
</dbReference>
<evidence type="ECO:0000256" key="1">
    <source>
        <dbReference type="ARBA" id="ARBA00009614"/>
    </source>
</evidence>
<accession>A0ABP0XL91</accession>
<evidence type="ECO:0000259" key="8">
    <source>
        <dbReference type="SMART" id="SM00235"/>
    </source>
</evidence>
<keyword evidence="6" id="KW-0482">Metalloprotease</keyword>
<dbReference type="PANTHER" id="PTHR10201">
    <property type="entry name" value="MATRIX METALLOPROTEINASE"/>
    <property type="match status" value="1"/>
</dbReference>
<dbReference type="Pfam" id="PF00413">
    <property type="entry name" value="Peptidase_M10"/>
    <property type="match status" value="1"/>
</dbReference>
<feature type="signal peptide" evidence="7">
    <location>
        <begin position="1"/>
        <end position="26"/>
    </location>
</feature>
<evidence type="ECO:0000256" key="6">
    <source>
        <dbReference type="ARBA" id="ARBA00023049"/>
    </source>
</evidence>
<gene>
    <name evidence="9" type="ORF">CITCOLO1_LOCUS449</name>
</gene>
<dbReference type="PRINTS" id="PR00138">
    <property type="entry name" value="MATRIXIN"/>
</dbReference>
<feature type="domain" description="Peptidase metallopeptidase" evidence="8">
    <location>
        <begin position="153"/>
        <end position="307"/>
    </location>
</feature>
<evidence type="ECO:0000313" key="10">
    <source>
        <dbReference type="Proteomes" id="UP001642487"/>
    </source>
</evidence>
<keyword evidence="4" id="KW-0378">Hydrolase</keyword>
<dbReference type="InterPro" id="IPR021190">
    <property type="entry name" value="Pept_M10A"/>
</dbReference>
<evidence type="ECO:0000256" key="4">
    <source>
        <dbReference type="ARBA" id="ARBA00022801"/>
    </source>
</evidence>
<dbReference type="SUPFAM" id="SSF55486">
    <property type="entry name" value="Metalloproteases ('zincins'), catalytic domain"/>
    <property type="match status" value="1"/>
</dbReference>
<dbReference type="PANTHER" id="PTHR10201:SF213">
    <property type="entry name" value="METALLOENDOPROTEINASE 2-MMP-LIKE"/>
    <property type="match status" value="1"/>
</dbReference>
<keyword evidence="2" id="KW-0645">Protease</keyword>
<reference evidence="9 10" key="1">
    <citation type="submission" date="2024-03" db="EMBL/GenBank/DDBJ databases">
        <authorList>
            <person name="Gkanogiannis A."/>
            <person name="Becerra Lopez-Lavalle L."/>
        </authorList>
    </citation>
    <scope>NUCLEOTIDE SEQUENCE [LARGE SCALE GENOMIC DNA]</scope>
</reference>
<keyword evidence="3" id="KW-0479">Metal-binding</keyword>
<keyword evidence="5" id="KW-0862">Zinc</keyword>
<organism evidence="9 10">
    <name type="scientific">Citrullus colocynthis</name>
    <name type="common">colocynth</name>
    <dbReference type="NCBI Taxonomy" id="252529"/>
    <lineage>
        <taxon>Eukaryota</taxon>
        <taxon>Viridiplantae</taxon>
        <taxon>Streptophyta</taxon>
        <taxon>Embryophyta</taxon>
        <taxon>Tracheophyta</taxon>
        <taxon>Spermatophyta</taxon>
        <taxon>Magnoliopsida</taxon>
        <taxon>eudicotyledons</taxon>
        <taxon>Gunneridae</taxon>
        <taxon>Pentapetalae</taxon>
        <taxon>rosids</taxon>
        <taxon>fabids</taxon>
        <taxon>Cucurbitales</taxon>
        <taxon>Cucurbitaceae</taxon>
        <taxon>Benincaseae</taxon>
        <taxon>Citrullus</taxon>
    </lineage>
</organism>
<dbReference type="InterPro" id="IPR001818">
    <property type="entry name" value="Pept_M10_metallopeptidase"/>
</dbReference>
<proteinExistence type="inferred from homology"/>
<comment type="similarity">
    <text evidence="1">Belongs to the peptidase M10A family. Matrix metalloproteinases (MMPs) subfamily.</text>
</comment>
<dbReference type="Pfam" id="PF01471">
    <property type="entry name" value="PG_binding_1"/>
    <property type="match status" value="1"/>
</dbReference>
<keyword evidence="10" id="KW-1185">Reference proteome</keyword>
<dbReference type="Proteomes" id="UP001642487">
    <property type="component" value="Chromosome 1"/>
</dbReference>
<evidence type="ECO:0000256" key="3">
    <source>
        <dbReference type="ARBA" id="ARBA00022723"/>
    </source>
</evidence>
<dbReference type="SUPFAM" id="SSF47090">
    <property type="entry name" value="PGBD-like"/>
    <property type="match status" value="1"/>
</dbReference>
<sequence>MDFKSSSLQLFLLLLASIALFHPISTHDLDHIHKSSHFLFPQHLLGSRKDHNIEGIHSVKTYLQRYGYLRKNYNIIDTNGAHNNTFDYHLESAVKKYQKFFKLNESGILDVETLHQMSESRCSVPDIFENDDNETSVTTSKLHIGSKYTFFPGRIKWPSWKKYQLKYSFIRNFPEEFKESVSAAFMIWYERSRFNFTEVVENEEADIRISFEVGNHGDWHPFTKEVLAHTFGPGDGRFHFNAEQSFSVEVTYGKYHVRTLALHELGHALGLAHSTNEDAIMFPSLSPNVVKDLDMDDVNGLWELYDGFDDAE</sequence>
<evidence type="ECO:0000256" key="5">
    <source>
        <dbReference type="ARBA" id="ARBA00022833"/>
    </source>
</evidence>
<evidence type="ECO:0000256" key="7">
    <source>
        <dbReference type="SAM" id="SignalP"/>
    </source>
</evidence>
<feature type="chain" id="PRO_5047160662" description="Peptidase metallopeptidase domain-containing protein" evidence="7">
    <location>
        <begin position="27"/>
        <end position="312"/>
    </location>
</feature>
<keyword evidence="7" id="KW-0732">Signal</keyword>
<protein>
    <recommendedName>
        <fullName evidence="8">Peptidase metallopeptidase domain-containing protein</fullName>
    </recommendedName>
</protein>